<dbReference type="EMBL" id="BTSX01000003">
    <property type="protein sequence ID" value="GMS88141.1"/>
    <property type="molecule type" value="Genomic_DNA"/>
</dbReference>
<reference evidence="2" key="1">
    <citation type="submission" date="2023-10" db="EMBL/GenBank/DDBJ databases">
        <title>Genome assembly of Pristionchus species.</title>
        <authorList>
            <person name="Yoshida K."/>
            <person name="Sommer R.J."/>
        </authorList>
    </citation>
    <scope>NUCLEOTIDE SEQUENCE</scope>
    <source>
        <strain evidence="2">RS0144</strain>
    </source>
</reference>
<protein>
    <submittedName>
        <fullName evidence="2">Uncharacterized protein</fullName>
    </submittedName>
</protein>
<evidence type="ECO:0000256" key="1">
    <source>
        <dbReference type="SAM" id="MobiDB-lite"/>
    </source>
</evidence>
<evidence type="ECO:0000313" key="3">
    <source>
        <dbReference type="Proteomes" id="UP001432027"/>
    </source>
</evidence>
<feature type="non-terminal residue" evidence="2">
    <location>
        <position position="302"/>
    </location>
</feature>
<feature type="compositionally biased region" description="Low complexity" evidence="1">
    <location>
        <begin position="241"/>
        <end position="252"/>
    </location>
</feature>
<gene>
    <name evidence="2" type="ORF">PENTCL1PPCAC_10316</name>
</gene>
<feature type="compositionally biased region" description="Basic residues" evidence="1">
    <location>
        <begin position="36"/>
        <end position="47"/>
    </location>
</feature>
<dbReference type="AlphaFoldDB" id="A0AAV5SY74"/>
<organism evidence="2 3">
    <name type="scientific">Pristionchus entomophagus</name>
    <dbReference type="NCBI Taxonomy" id="358040"/>
    <lineage>
        <taxon>Eukaryota</taxon>
        <taxon>Metazoa</taxon>
        <taxon>Ecdysozoa</taxon>
        <taxon>Nematoda</taxon>
        <taxon>Chromadorea</taxon>
        <taxon>Rhabditida</taxon>
        <taxon>Rhabditina</taxon>
        <taxon>Diplogasteromorpha</taxon>
        <taxon>Diplogasteroidea</taxon>
        <taxon>Neodiplogasteridae</taxon>
        <taxon>Pristionchus</taxon>
    </lineage>
</organism>
<name>A0AAV5SY74_9BILA</name>
<keyword evidence="3" id="KW-1185">Reference proteome</keyword>
<sequence>MHFSIFIRRELLVCRAVSCDRVGWFEGGGRGAGGGRSRRRRRGKHLSGGRGVDGVFQVEDRQQHCAPGGRRWLTGGGGAGRAGGRSGRALGGAGSAAARHVVVLVFRLRQRLVVLGRLLGRGCGRLLHGLHGLHEWQRRRVGCSCCCDHRGSGCNHGRGLLQLLRGGLRRRCSNVEDVRRVQRLLLLQILQGLWGRDGDSDLCCSGCSRSLLLLLVLHDEAGRGHGFHRCGSADGRRVLPEGSAGSAGTSEGWGRGTRAHHHAQRSARREAAAMLHLLLLVLWEMGCRGGGAGGRLLLLLLM</sequence>
<dbReference type="Proteomes" id="UP001432027">
    <property type="component" value="Unassembled WGS sequence"/>
</dbReference>
<comment type="caution">
    <text evidence="2">The sequence shown here is derived from an EMBL/GenBank/DDBJ whole genome shotgun (WGS) entry which is preliminary data.</text>
</comment>
<accession>A0AAV5SY74</accession>
<feature type="region of interest" description="Disordered" evidence="1">
    <location>
        <begin position="30"/>
        <end position="50"/>
    </location>
</feature>
<proteinExistence type="predicted"/>
<evidence type="ECO:0000313" key="2">
    <source>
        <dbReference type="EMBL" id="GMS88141.1"/>
    </source>
</evidence>
<feature type="region of interest" description="Disordered" evidence="1">
    <location>
        <begin position="238"/>
        <end position="261"/>
    </location>
</feature>